<evidence type="ECO:0000313" key="4">
    <source>
        <dbReference type="EMBL" id="KAF4637011.1"/>
    </source>
</evidence>
<dbReference type="EMBL" id="JAAMPI010000039">
    <property type="protein sequence ID" value="KAF4637011.1"/>
    <property type="molecule type" value="Genomic_DNA"/>
</dbReference>
<gene>
    <name evidence="4" type="ORF">G7Y89_g1074</name>
</gene>
<sequence>MTIGTFTLSKWRYSPLPSSDRNDTEFKQQSESIVRHRKLRISIILLLPPITFVLLAVFWKTIVGLQPTGDEVKTSCSQPSIRREWRSLSRAEKKNYINAVKCLGRTPSRLTPNGTLYDDFPWAHAQVSGGTHGSAAFYPWHRYFIHVYEKSLKEDCEYNGNLPYWDWTLDWEKITKAPVWDSENGFGGDGNSTGEIVLGHGRCVVDGPFAGQTALFYGTRYDPHCLSRGFGDGINDKGVFSGAGVRPEVVEKIMRQPDYEKFFLAVENGPHSTIPNGVRGDFFSFTAPYDPVFFLHHAQLDRLWWLWQQKLPRERLLAYHGKRAHHSTEKAQLTDALRMFGLAEDKPVSQVMSTHSNLLCYSY</sequence>
<evidence type="ECO:0000259" key="3">
    <source>
        <dbReference type="PROSITE" id="PS00498"/>
    </source>
</evidence>
<keyword evidence="2" id="KW-0812">Transmembrane</keyword>
<dbReference type="InterPro" id="IPR050316">
    <property type="entry name" value="Tyrosinase/Hemocyanin"/>
</dbReference>
<keyword evidence="2" id="KW-1133">Transmembrane helix</keyword>
<dbReference type="InterPro" id="IPR008922">
    <property type="entry name" value="Di-copper_centre_dom_sf"/>
</dbReference>
<reference evidence="4 5" key="1">
    <citation type="submission" date="2020-03" db="EMBL/GenBank/DDBJ databases">
        <title>Draft Genome Sequence of Cudoniella acicularis.</title>
        <authorList>
            <person name="Buettner E."/>
            <person name="Kellner H."/>
        </authorList>
    </citation>
    <scope>NUCLEOTIDE SEQUENCE [LARGE SCALE GENOMIC DNA]</scope>
    <source>
        <strain evidence="4 5">DSM 108380</strain>
    </source>
</reference>
<dbReference type="PANTHER" id="PTHR11474:SF127">
    <property type="entry name" value="TYROSINASE COPPER-BINDING DOMAIN-CONTAINING PROTEIN"/>
    <property type="match status" value="1"/>
</dbReference>
<dbReference type="AlphaFoldDB" id="A0A8H4RXM0"/>
<name>A0A8H4RXM0_9HELO</name>
<feature type="transmembrane region" description="Helical" evidence="2">
    <location>
        <begin position="39"/>
        <end position="59"/>
    </location>
</feature>
<dbReference type="OrthoDB" id="6132182at2759"/>
<dbReference type="PROSITE" id="PS00498">
    <property type="entry name" value="TYROSINASE_2"/>
    <property type="match status" value="1"/>
</dbReference>
<evidence type="ECO:0000313" key="5">
    <source>
        <dbReference type="Proteomes" id="UP000566819"/>
    </source>
</evidence>
<dbReference type="Pfam" id="PF00264">
    <property type="entry name" value="Tyrosinase"/>
    <property type="match status" value="1"/>
</dbReference>
<evidence type="ECO:0000256" key="1">
    <source>
        <dbReference type="ARBA" id="ARBA00022723"/>
    </source>
</evidence>
<dbReference type="InterPro" id="IPR002227">
    <property type="entry name" value="Tyrosinase_Cu-bd"/>
</dbReference>
<dbReference type="PRINTS" id="PR00092">
    <property type="entry name" value="TYROSINASE"/>
</dbReference>
<feature type="domain" description="Tyrosinase copper-binding" evidence="3">
    <location>
        <begin position="290"/>
        <end position="301"/>
    </location>
</feature>
<keyword evidence="2" id="KW-0472">Membrane</keyword>
<organism evidence="4 5">
    <name type="scientific">Cudoniella acicularis</name>
    <dbReference type="NCBI Taxonomy" id="354080"/>
    <lineage>
        <taxon>Eukaryota</taxon>
        <taxon>Fungi</taxon>
        <taxon>Dikarya</taxon>
        <taxon>Ascomycota</taxon>
        <taxon>Pezizomycotina</taxon>
        <taxon>Leotiomycetes</taxon>
        <taxon>Helotiales</taxon>
        <taxon>Tricladiaceae</taxon>
        <taxon>Cudoniella</taxon>
    </lineage>
</organism>
<proteinExistence type="predicted"/>
<accession>A0A8H4RXM0</accession>
<dbReference type="GO" id="GO:0046872">
    <property type="term" value="F:metal ion binding"/>
    <property type="evidence" value="ECO:0007669"/>
    <property type="project" value="UniProtKB-KW"/>
</dbReference>
<comment type="caution">
    <text evidence="4">The sequence shown here is derived from an EMBL/GenBank/DDBJ whole genome shotgun (WGS) entry which is preliminary data.</text>
</comment>
<dbReference type="SUPFAM" id="SSF48056">
    <property type="entry name" value="Di-copper centre-containing domain"/>
    <property type="match status" value="1"/>
</dbReference>
<keyword evidence="5" id="KW-1185">Reference proteome</keyword>
<dbReference type="Gene3D" id="1.10.1280.10">
    <property type="entry name" value="Di-copper center containing domain from catechol oxidase"/>
    <property type="match status" value="1"/>
</dbReference>
<evidence type="ECO:0000256" key="2">
    <source>
        <dbReference type="SAM" id="Phobius"/>
    </source>
</evidence>
<protein>
    <recommendedName>
        <fullName evidence="3">Tyrosinase copper-binding domain-containing protein</fullName>
    </recommendedName>
</protein>
<dbReference type="PANTHER" id="PTHR11474">
    <property type="entry name" value="TYROSINASE FAMILY MEMBER"/>
    <property type="match status" value="1"/>
</dbReference>
<keyword evidence="1" id="KW-0479">Metal-binding</keyword>
<dbReference type="Proteomes" id="UP000566819">
    <property type="component" value="Unassembled WGS sequence"/>
</dbReference>
<dbReference type="GO" id="GO:0016491">
    <property type="term" value="F:oxidoreductase activity"/>
    <property type="evidence" value="ECO:0007669"/>
    <property type="project" value="InterPro"/>
</dbReference>